<feature type="binding site" evidence="9">
    <location>
        <position position="299"/>
    </location>
    <ligand>
        <name>substrate</name>
    </ligand>
</feature>
<dbReference type="CDD" id="cd01174">
    <property type="entry name" value="ribokinase"/>
    <property type="match status" value="1"/>
</dbReference>
<keyword evidence="8 9" id="KW-0119">Carbohydrate metabolism</keyword>
<dbReference type="GO" id="GO:0004747">
    <property type="term" value="F:ribokinase activity"/>
    <property type="evidence" value="ECO:0007669"/>
    <property type="project" value="UniProtKB-UniRule"/>
</dbReference>
<evidence type="ECO:0000256" key="2">
    <source>
        <dbReference type="ARBA" id="ARBA00022723"/>
    </source>
</evidence>
<feature type="binding site" evidence="9">
    <location>
        <begin position="298"/>
        <end position="299"/>
    </location>
    <ligand>
        <name>ATP</name>
        <dbReference type="ChEBI" id="CHEBI:30616"/>
    </ligand>
</feature>
<evidence type="ECO:0000313" key="13">
    <source>
        <dbReference type="Proteomes" id="UP000009888"/>
    </source>
</evidence>
<feature type="binding site" evidence="9">
    <location>
        <begin position="267"/>
        <end position="272"/>
    </location>
    <ligand>
        <name>ATP</name>
        <dbReference type="ChEBI" id="CHEBI:30616"/>
    </ligand>
</feature>
<evidence type="ECO:0000256" key="7">
    <source>
        <dbReference type="ARBA" id="ARBA00022958"/>
    </source>
</evidence>
<dbReference type="AlphaFoldDB" id="K9EBY9"/>
<accession>K9EBY9</accession>
<comment type="function">
    <text evidence="9">Catalyzes the phosphorylation of ribose at O-5 in a reaction requiring ATP and magnesium. The resulting D-ribose-5-phosphate can then be used either for sythesis of nucleotides, histidine, and tryptophan, or as a component of the pentose phosphate pathway.</text>
</comment>
<dbReference type="eggNOG" id="COG0524">
    <property type="taxonomic scope" value="Bacteria"/>
</dbReference>
<comment type="caution">
    <text evidence="9">Lacks conserved residue(s) required for the propagation of feature annotation.</text>
</comment>
<feature type="binding site" evidence="9">
    <location>
        <position position="295"/>
    </location>
    <ligand>
        <name>K(+)</name>
        <dbReference type="ChEBI" id="CHEBI:29103"/>
    </ligand>
</feature>
<feature type="binding site" evidence="9">
    <location>
        <position position="332"/>
    </location>
    <ligand>
        <name>K(+)</name>
        <dbReference type="ChEBI" id="CHEBI:29103"/>
    </ligand>
</feature>
<comment type="activity regulation">
    <text evidence="9">Activated by a monovalent cation that binds near, but not in, the active site. The most likely occupant of the site in vivo is potassium. Ion binding induces a conformational change that may alter substrate affinity.</text>
</comment>
<dbReference type="PRINTS" id="PR00990">
    <property type="entry name" value="RIBOKINASE"/>
</dbReference>
<dbReference type="SUPFAM" id="SSF53613">
    <property type="entry name" value="Ribokinase-like"/>
    <property type="match status" value="1"/>
</dbReference>
<keyword evidence="7 9" id="KW-0630">Potassium</keyword>
<feature type="binding site" evidence="9">
    <location>
        <begin position="80"/>
        <end position="84"/>
    </location>
    <ligand>
        <name>substrate</name>
    </ligand>
</feature>
<comment type="subunit">
    <text evidence="9">Homodimer.</text>
</comment>
<feature type="binding site" evidence="9">
    <location>
        <position position="180"/>
    </location>
    <ligand>
        <name>substrate</name>
    </ligand>
</feature>
<dbReference type="InterPro" id="IPR002139">
    <property type="entry name" value="Ribo/fructo_kinase"/>
</dbReference>
<keyword evidence="4 9" id="KW-0418">Kinase</keyword>
<keyword evidence="2 9" id="KW-0479">Metal-binding</keyword>
<feature type="compositionally biased region" description="Polar residues" evidence="10">
    <location>
        <begin position="1"/>
        <end position="12"/>
    </location>
</feature>
<feature type="binding site" evidence="9">
    <location>
        <position position="329"/>
    </location>
    <ligand>
        <name>K(+)</name>
        <dbReference type="ChEBI" id="CHEBI:29103"/>
    </ligand>
</feature>
<evidence type="ECO:0000256" key="1">
    <source>
        <dbReference type="ARBA" id="ARBA00022679"/>
    </source>
</evidence>
<dbReference type="Pfam" id="PF00294">
    <property type="entry name" value="PfkB"/>
    <property type="match status" value="1"/>
</dbReference>
<feature type="domain" description="Carbohydrate kinase PfkB" evidence="11">
    <location>
        <begin position="44"/>
        <end position="340"/>
    </location>
</feature>
<feature type="active site" description="Proton acceptor" evidence="9">
    <location>
        <position position="299"/>
    </location>
</feature>
<feature type="region of interest" description="Disordered" evidence="10">
    <location>
        <begin position="1"/>
        <end position="30"/>
    </location>
</feature>
<evidence type="ECO:0000256" key="3">
    <source>
        <dbReference type="ARBA" id="ARBA00022741"/>
    </source>
</evidence>
<feature type="compositionally biased region" description="Low complexity" evidence="10">
    <location>
        <begin position="13"/>
        <end position="23"/>
    </location>
</feature>
<dbReference type="RefSeq" id="WP_007001439.1">
    <property type="nucleotide sequence ID" value="NZ_JH992955.1"/>
</dbReference>
<dbReference type="GO" id="GO:0019303">
    <property type="term" value="P:D-ribose catabolic process"/>
    <property type="evidence" value="ECO:0007669"/>
    <property type="project" value="UniProtKB-UniRule"/>
</dbReference>
<dbReference type="PANTHER" id="PTHR10584">
    <property type="entry name" value="SUGAR KINASE"/>
    <property type="match status" value="1"/>
</dbReference>
<dbReference type="EC" id="2.7.1.15" evidence="9"/>
<evidence type="ECO:0000256" key="4">
    <source>
        <dbReference type="ARBA" id="ARBA00022777"/>
    </source>
</evidence>
<dbReference type="STRING" id="202789.GCA_001457435_00882"/>
<evidence type="ECO:0000256" key="6">
    <source>
        <dbReference type="ARBA" id="ARBA00022842"/>
    </source>
</evidence>
<dbReference type="GO" id="GO:0005829">
    <property type="term" value="C:cytosol"/>
    <property type="evidence" value="ECO:0007669"/>
    <property type="project" value="TreeGrafter"/>
</dbReference>
<dbReference type="InterPro" id="IPR011877">
    <property type="entry name" value="Ribokinase"/>
</dbReference>
<feature type="binding site" evidence="9">
    <location>
        <position position="338"/>
    </location>
    <ligand>
        <name>K(+)</name>
        <dbReference type="ChEBI" id="CHEBI:29103"/>
    </ligand>
</feature>
<keyword evidence="13" id="KW-1185">Reference proteome</keyword>
<gene>
    <name evidence="9" type="primary">rbsK</name>
    <name evidence="12" type="ORF">HMPREF9233_01233</name>
</gene>
<dbReference type="InterPro" id="IPR029056">
    <property type="entry name" value="Ribokinase-like"/>
</dbReference>
<comment type="similarity">
    <text evidence="9">Belongs to the carbohydrate kinase PfkB family. Ribokinase subfamily.</text>
</comment>
<dbReference type="PANTHER" id="PTHR10584:SF166">
    <property type="entry name" value="RIBOKINASE"/>
    <property type="match status" value="1"/>
</dbReference>
<dbReference type="HOGENOM" id="CLU_027634_2_1_11"/>
<dbReference type="EMBL" id="AGWL01000007">
    <property type="protein sequence ID" value="EKU94779.1"/>
    <property type="molecule type" value="Genomic_DNA"/>
</dbReference>
<dbReference type="InterPro" id="IPR011611">
    <property type="entry name" value="PfkB_dom"/>
</dbReference>
<evidence type="ECO:0000313" key="12">
    <source>
        <dbReference type="EMBL" id="EKU94779.1"/>
    </source>
</evidence>
<organism evidence="12 13">
    <name type="scientific">Actinobaculum massiliense ACS-171-V-Col2</name>
    <dbReference type="NCBI Taxonomy" id="883066"/>
    <lineage>
        <taxon>Bacteria</taxon>
        <taxon>Bacillati</taxon>
        <taxon>Actinomycetota</taxon>
        <taxon>Actinomycetes</taxon>
        <taxon>Actinomycetales</taxon>
        <taxon>Actinomycetaceae</taxon>
        <taxon>Actinobaculum</taxon>
    </lineage>
</organism>
<dbReference type="Gene3D" id="3.40.1190.20">
    <property type="match status" value="1"/>
</dbReference>
<evidence type="ECO:0000256" key="9">
    <source>
        <dbReference type="HAMAP-Rule" id="MF_01987"/>
    </source>
</evidence>
<evidence type="ECO:0000256" key="5">
    <source>
        <dbReference type="ARBA" id="ARBA00022840"/>
    </source>
</evidence>
<keyword evidence="5 9" id="KW-0067">ATP-binding</keyword>
<dbReference type="GO" id="GO:0005524">
    <property type="term" value="F:ATP binding"/>
    <property type="evidence" value="ECO:0007669"/>
    <property type="project" value="UniProtKB-UniRule"/>
</dbReference>
<evidence type="ECO:0000256" key="8">
    <source>
        <dbReference type="ARBA" id="ARBA00023277"/>
    </source>
</evidence>
<comment type="cofactor">
    <cofactor evidence="9">
        <name>Mg(2+)</name>
        <dbReference type="ChEBI" id="CHEBI:18420"/>
    </cofactor>
    <text evidence="9">Requires a divalent cation, most likely magnesium in vivo, as an electrophilic catalyst to aid phosphoryl group transfer. It is the chelate of the metal and the nucleotide that is the actual substrate.</text>
</comment>
<comment type="caution">
    <text evidence="12">The sequence shown here is derived from an EMBL/GenBank/DDBJ whole genome shotgun (WGS) entry which is preliminary data.</text>
</comment>
<evidence type="ECO:0000259" key="11">
    <source>
        <dbReference type="Pfam" id="PF00294"/>
    </source>
</evidence>
<name>K9EBY9_9ACTO</name>
<keyword evidence="3 9" id="KW-0547">Nucleotide-binding</keyword>
<comment type="subcellular location">
    <subcellularLocation>
        <location evidence="9">Cytoplasm</location>
    </subcellularLocation>
</comment>
<feature type="binding site" evidence="9">
    <location>
        <position position="334"/>
    </location>
    <ligand>
        <name>K(+)</name>
        <dbReference type="ChEBI" id="CHEBI:29103"/>
    </ligand>
</feature>
<keyword evidence="1 9" id="KW-0808">Transferase</keyword>
<protein>
    <recommendedName>
        <fullName evidence="9">Ribokinase</fullName>
        <shortName evidence="9">RK</shortName>
        <ecNumber evidence="9">2.7.1.15</ecNumber>
    </recommendedName>
</protein>
<dbReference type="PATRIC" id="fig|883066.3.peg.1292"/>
<comment type="catalytic activity">
    <reaction evidence="9">
        <text>D-ribose + ATP = D-ribose 5-phosphate + ADP + H(+)</text>
        <dbReference type="Rhea" id="RHEA:13697"/>
        <dbReference type="ChEBI" id="CHEBI:15378"/>
        <dbReference type="ChEBI" id="CHEBI:30616"/>
        <dbReference type="ChEBI" id="CHEBI:47013"/>
        <dbReference type="ChEBI" id="CHEBI:78346"/>
        <dbReference type="ChEBI" id="CHEBI:456216"/>
        <dbReference type="EC" id="2.7.1.15"/>
    </reaction>
</comment>
<feature type="binding site" evidence="9">
    <location>
        <position position="293"/>
    </location>
    <ligand>
        <name>K(+)</name>
        <dbReference type="ChEBI" id="CHEBI:29103"/>
    </ligand>
</feature>
<comment type="pathway">
    <text evidence="9">Carbohydrate metabolism; D-ribose degradation; D-ribose 5-phosphate from beta-D-ribopyranose: step 2/2.</text>
</comment>
<proteinExistence type="inferred from homology"/>
<evidence type="ECO:0000256" key="10">
    <source>
        <dbReference type="SAM" id="MobiDB-lite"/>
    </source>
</evidence>
<dbReference type="HAMAP" id="MF_01987">
    <property type="entry name" value="Ribokinase"/>
    <property type="match status" value="1"/>
</dbReference>
<sequence length="350" mass="35723">MNSHISSLMPTDSASAHSSSSQSNGARGLDSVRMREQLRRVSGKVAVVGSANADLTIQTKSLPKPGQTVHGSALKILPGGKSANQSVQAARLGAEVAFIGALGNDPNASVLQNSLRGAEVNLDGCENVEDATGAAVITVDAEAENTIVLSPGANAHVNAQFVGRHAEAIRGAEVLGLCFEIPMDGIIEAAKIAHEAGTRVFLNPSPYEDVPEELLALTDVLVVNEGELAGLLGEALDDDAALVENSETQQQIAGKLAEHGVKRAIITLGSEGSIVVDGGQATRIPPVRTKAVDTTGCGDSYFGSLLAFSAAGDSLIEAAQGASFVSSVAATSLGAQSSYATCSELELELG</sequence>
<keyword evidence="6 9" id="KW-0460">Magnesium</keyword>
<reference evidence="12 13" key="1">
    <citation type="submission" date="2012-09" db="EMBL/GenBank/DDBJ databases">
        <title>The Genome Sequence of Actinobaculum massiliae ACS-171-V-COL2.</title>
        <authorList>
            <consortium name="The Broad Institute Genome Sequencing Platform"/>
            <person name="Earl A."/>
            <person name="Ward D."/>
            <person name="Feldgarden M."/>
            <person name="Gevers D."/>
            <person name="Saerens B."/>
            <person name="Vaneechoutte M."/>
            <person name="Walker B."/>
            <person name="Young S.K."/>
            <person name="Zeng Q."/>
            <person name="Gargeya S."/>
            <person name="Fitzgerald M."/>
            <person name="Haas B."/>
            <person name="Abouelleil A."/>
            <person name="Alvarado L."/>
            <person name="Arachchi H.M."/>
            <person name="Berlin A."/>
            <person name="Chapman S.B."/>
            <person name="Goldberg J."/>
            <person name="Griggs A."/>
            <person name="Gujja S."/>
            <person name="Hansen M."/>
            <person name="Howarth C."/>
            <person name="Imamovic A."/>
            <person name="Larimer J."/>
            <person name="McCowen C."/>
            <person name="Montmayeur A."/>
            <person name="Murphy C."/>
            <person name="Neiman D."/>
            <person name="Pearson M."/>
            <person name="Priest M."/>
            <person name="Roberts A."/>
            <person name="Saif S."/>
            <person name="Shea T."/>
            <person name="Sisk P."/>
            <person name="Sykes S."/>
            <person name="Wortman J."/>
            <person name="Nusbaum C."/>
            <person name="Birren B."/>
        </authorList>
    </citation>
    <scope>NUCLEOTIDE SEQUENCE [LARGE SCALE GENOMIC DNA]</scope>
    <source>
        <strain evidence="13">ACS-171-V-Col2</strain>
    </source>
</reference>
<feature type="binding site" evidence="9">
    <location>
        <position position="224"/>
    </location>
    <ligand>
        <name>ATP</name>
        <dbReference type="ChEBI" id="CHEBI:30616"/>
    </ligand>
</feature>
<feature type="binding site" evidence="9">
    <location>
        <begin position="52"/>
        <end position="54"/>
    </location>
    <ligand>
        <name>substrate</name>
    </ligand>
</feature>
<dbReference type="Proteomes" id="UP000009888">
    <property type="component" value="Unassembled WGS sequence"/>
</dbReference>
<keyword evidence="9" id="KW-0963">Cytoplasm</keyword>
<dbReference type="UniPathway" id="UPA00916">
    <property type="reaction ID" value="UER00889"/>
</dbReference>
<dbReference type="GO" id="GO:0046872">
    <property type="term" value="F:metal ion binding"/>
    <property type="evidence" value="ECO:0007669"/>
    <property type="project" value="UniProtKB-KW"/>
</dbReference>